<feature type="transmembrane region" description="Helical" evidence="5">
    <location>
        <begin position="417"/>
        <end position="435"/>
    </location>
</feature>
<evidence type="ECO:0000259" key="6">
    <source>
        <dbReference type="Pfam" id="PF04932"/>
    </source>
</evidence>
<dbReference type="GO" id="GO:0016020">
    <property type="term" value="C:membrane"/>
    <property type="evidence" value="ECO:0007669"/>
    <property type="project" value="UniProtKB-SubCell"/>
</dbReference>
<feature type="transmembrane region" description="Helical" evidence="5">
    <location>
        <begin position="59"/>
        <end position="78"/>
    </location>
</feature>
<feature type="transmembrane region" description="Helical" evidence="5">
    <location>
        <begin position="225"/>
        <end position="244"/>
    </location>
</feature>
<sequence>MYTRGLNLLEEKICFLLNLVGKVSLKIDDKKRERLLQFSLMLIGICAYGYSALPINVHLLVKCVIGVLIMGAIILFSIDRKIKPVQVNLVIVGLWIGISIFQLIGGVLTSVEYLPMGCVWLVGFPILFLVWNNRQDYEVLFRGIYRGCLYSALFCMIWSMIFIPINSSGYAGVFRGINAISTHASAIFAIILLRILTGKGRKICVDFIGGCLLISFAFFSHSRSIALIIVGIVIVAVCASIIVLKISMKEIFKKSVMLILGSILMTMLVFQINSFSTRIFQHETSQKSNMESVVDGYVSRMEGKDKAGGGIDNYSSGRIGIWKEAISKFKVFGNPSRDHIVTERNGDVKNNTHNQFIQFFYNNGIIVGVLFCIMAVIAFVDIMKKCFKNENKQLYIQVMLIHISYIGLCTFESIDLPFLYELSFIYLMSYVVLFPKNKEKNLKSL</sequence>
<dbReference type="EMBL" id="CACRTG010000021">
    <property type="protein sequence ID" value="VYT18507.1"/>
    <property type="molecule type" value="Genomic_DNA"/>
</dbReference>
<evidence type="ECO:0000256" key="3">
    <source>
        <dbReference type="ARBA" id="ARBA00022989"/>
    </source>
</evidence>
<feature type="transmembrane region" description="Helical" evidence="5">
    <location>
        <begin position="394"/>
        <end position="411"/>
    </location>
</feature>
<protein>
    <submittedName>
        <fullName evidence="7">O-Antigen ligase</fullName>
    </submittedName>
</protein>
<feature type="transmembrane region" description="Helical" evidence="5">
    <location>
        <begin position="203"/>
        <end position="219"/>
    </location>
</feature>
<feature type="transmembrane region" description="Helical" evidence="5">
    <location>
        <begin position="85"/>
        <end position="107"/>
    </location>
</feature>
<feature type="transmembrane region" description="Helical" evidence="5">
    <location>
        <begin position="256"/>
        <end position="275"/>
    </location>
</feature>
<feature type="transmembrane region" description="Helical" evidence="5">
    <location>
        <begin position="143"/>
        <end position="165"/>
    </location>
</feature>
<feature type="domain" description="O-antigen ligase-related" evidence="6">
    <location>
        <begin position="212"/>
        <end position="372"/>
    </location>
</feature>
<keyword evidence="4 5" id="KW-0472">Membrane</keyword>
<comment type="subcellular location">
    <subcellularLocation>
        <location evidence="1">Membrane</location>
        <topology evidence="1">Multi-pass membrane protein</topology>
    </subcellularLocation>
</comment>
<organism evidence="7">
    <name type="scientific">[Clostridium] nexile</name>
    <dbReference type="NCBI Taxonomy" id="29361"/>
    <lineage>
        <taxon>Bacteria</taxon>
        <taxon>Bacillati</taxon>
        <taxon>Bacillota</taxon>
        <taxon>Clostridia</taxon>
        <taxon>Lachnospirales</taxon>
        <taxon>Lachnospiraceae</taxon>
        <taxon>Tyzzerella</taxon>
    </lineage>
</organism>
<evidence type="ECO:0000313" key="7">
    <source>
        <dbReference type="EMBL" id="VYT18507.1"/>
    </source>
</evidence>
<reference evidence="7" key="1">
    <citation type="submission" date="2019-11" db="EMBL/GenBank/DDBJ databases">
        <authorList>
            <person name="Feng L."/>
        </authorList>
    </citation>
    <scope>NUCLEOTIDE SEQUENCE</scope>
    <source>
        <strain evidence="7">CnexileLFYP112</strain>
    </source>
</reference>
<feature type="transmembrane region" description="Helical" evidence="5">
    <location>
        <begin position="177"/>
        <end position="196"/>
    </location>
</feature>
<evidence type="ECO:0000256" key="1">
    <source>
        <dbReference type="ARBA" id="ARBA00004141"/>
    </source>
</evidence>
<name>A0A6N2UMG0_9FIRM</name>
<evidence type="ECO:0000256" key="5">
    <source>
        <dbReference type="SAM" id="Phobius"/>
    </source>
</evidence>
<keyword evidence="3 5" id="KW-1133">Transmembrane helix</keyword>
<evidence type="ECO:0000256" key="2">
    <source>
        <dbReference type="ARBA" id="ARBA00022692"/>
    </source>
</evidence>
<keyword evidence="7" id="KW-0436">Ligase</keyword>
<dbReference type="InterPro" id="IPR007016">
    <property type="entry name" value="O-antigen_ligase-rel_domated"/>
</dbReference>
<dbReference type="Pfam" id="PF04932">
    <property type="entry name" value="Wzy_C"/>
    <property type="match status" value="1"/>
</dbReference>
<accession>A0A6N2UMG0</accession>
<proteinExistence type="predicted"/>
<feature type="transmembrane region" description="Helical" evidence="5">
    <location>
        <begin position="359"/>
        <end position="382"/>
    </location>
</feature>
<dbReference type="GO" id="GO:0016874">
    <property type="term" value="F:ligase activity"/>
    <property type="evidence" value="ECO:0007669"/>
    <property type="project" value="UniProtKB-KW"/>
</dbReference>
<feature type="transmembrane region" description="Helical" evidence="5">
    <location>
        <begin position="113"/>
        <end position="131"/>
    </location>
</feature>
<feature type="transmembrane region" description="Helical" evidence="5">
    <location>
        <begin position="35"/>
        <end position="53"/>
    </location>
</feature>
<keyword evidence="2 5" id="KW-0812">Transmembrane</keyword>
<gene>
    <name evidence="7" type="ORF">CNLFYP112_02152</name>
</gene>
<evidence type="ECO:0000256" key="4">
    <source>
        <dbReference type="ARBA" id="ARBA00023136"/>
    </source>
</evidence>
<dbReference type="AlphaFoldDB" id="A0A6N2UMG0"/>